<accession>A0A0N1HXW3</accession>
<dbReference type="Proteomes" id="UP000038009">
    <property type="component" value="Unassembled WGS sequence"/>
</dbReference>
<feature type="region of interest" description="Disordered" evidence="1">
    <location>
        <begin position="378"/>
        <end position="408"/>
    </location>
</feature>
<evidence type="ECO:0000256" key="1">
    <source>
        <dbReference type="SAM" id="MobiDB-lite"/>
    </source>
</evidence>
<keyword evidence="3" id="KW-1185">Reference proteome</keyword>
<dbReference type="OMA" id="GMPPAFC"/>
<feature type="region of interest" description="Disordered" evidence="1">
    <location>
        <begin position="46"/>
        <end position="101"/>
    </location>
</feature>
<comment type="caution">
    <text evidence="2">The sequence shown here is derived from an EMBL/GenBank/DDBJ whole genome shotgun (WGS) entry which is preliminary data.</text>
</comment>
<proteinExistence type="predicted"/>
<feature type="compositionally biased region" description="Polar residues" evidence="1">
    <location>
        <begin position="46"/>
        <end position="61"/>
    </location>
</feature>
<sequence>MHSHAHFHSPYFLHKAPMPTEPKAEAASFCNWKLTLDGAAYQNSCSNSCRGSAKMPSQGQRTRAERLPQRVPPLPRTAARERHGAPQQQQQQQSSDPLSLTPWEAKAVQVYRGLRRSRQCVITALTSATSDKGVTSQRSSLKDHVREGPRDASEELAVALSIVPMLVSAFPSSVRRNQCHKNMVSSPDTSNPLSALPQALVLQYFLHIGYPLQVTRAGPALGALNGAGGRCQAYTTLLITAAEHVVRWFHSGGLTEHAPGACAPPRTLSLDLLPDVVKQMVVAHHMSVHTAALWVVRVYVGLMTSEGDRYVEEQHRLYGKSRSAVPAWPLSPTCLENIHLLAETMRDAVYRLQGNVLPMVHLDERATCQGLNGSLGAKEDDEGGHYSIDNNRAPGVGEDGAVRTSPSKASAEREEWKYFHLLVLQQAFSLLRGCLADPTHASEHCTKGPCSHHNGAESLRSVQLEAPTADLVALRPSVSTSYTVLEGLVRLVYSMRIKYDLYASARLYRRTDREGKSAFFTPTRARGIFPQWPELSSEKRVMHVLEKQWVAFAEAAVRDLGDLVLNYLRFVPLLTAALEIR</sequence>
<dbReference type="VEuPathDB" id="TriTrypDB:Lsey_0139_0050"/>
<dbReference type="OrthoDB" id="263609at2759"/>
<reference evidence="2 3" key="1">
    <citation type="journal article" date="2015" name="PLoS Pathog.">
        <title>Leptomonas seymouri: Adaptations to the Dixenous Life Cycle Analyzed by Genome Sequencing, Transcriptome Profiling and Co-infection with Leishmania donovani.</title>
        <authorList>
            <person name="Kraeva N."/>
            <person name="Butenko A."/>
            <person name="Hlavacova J."/>
            <person name="Kostygov A."/>
            <person name="Myskova J."/>
            <person name="Grybchuk D."/>
            <person name="Lestinova T."/>
            <person name="Votypka J."/>
            <person name="Volf P."/>
            <person name="Opperdoes F."/>
            <person name="Flegontov P."/>
            <person name="Lukes J."/>
            <person name="Yurchenko V."/>
        </authorList>
    </citation>
    <scope>NUCLEOTIDE SEQUENCE [LARGE SCALE GENOMIC DNA]</scope>
    <source>
        <strain evidence="2 3">ATCC 30220</strain>
    </source>
</reference>
<protein>
    <submittedName>
        <fullName evidence="2">Uncharacterized protein</fullName>
    </submittedName>
</protein>
<evidence type="ECO:0000313" key="3">
    <source>
        <dbReference type="Proteomes" id="UP000038009"/>
    </source>
</evidence>
<dbReference type="EMBL" id="LJSK01000139">
    <property type="protein sequence ID" value="KPI86274.1"/>
    <property type="molecule type" value="Genomic_DNA"/>
</dbReference>
<gene>
    <name evidence="2" type="ORF">ABL78_4657</name>
</gene>
<organism evidence="2 3">
    <name type="scientific">Leptomonas seymouri</name>
    <dbReference type="NCBI Taxonomy" id="5684"/>
    <lineage>
        <taxon>Eukaryota</taxon>
        <taxon>Discoba</taxon>
        <taxon>Euglenozoa</taxon>
        <taxon>Kinetoplastea</taxon>
        <taxon>Metakinetoplastina</taxon>
        <taxon>Trypanosomatida</taxon>
        <taxon>Trypanosomatidae</taxon>
        <taxon>Leishmaniinae</taxon>
        <taxon>Leptomonas</taxon>
    </lineage>
</organism>
<name>A0A0N1HXW3_LEPSE</name>
<evidence type="ECO:0000313" key="2">
    <source>
        <dbReference type="EMBL" id="KPI86274.1"/>
    </source>
</evidence>
<dbReference type="AlphaFoldDB" id="A0A0N1HXW3"/>